<reference evidence="2 3" key="1">
    <citation type="submission" date="2019-08" db="EMBL/GenBank/DDBJ databases">
        <title>Draft genome sequence of Ulvibacter marinus type strain NBRC 109484.</title>
        <authorList>
            <person name="Kawano K."/>
            <person name="Ushijima N."/>
            <person name="Kihara M."/>
            <person name="Itoh H."/>
        </authorList>
    </citation>
    <scope>NUCLEOTIDE SEQUENCE [LARGE SCALE GENOMIC DNA]</scope>
    <source>
        <strain evidence="2 3">NBRC 109484</strain>
    </source>
</reference>
<dbReference type="Pfam" id="PF16242">
    <property type="entry name" value="Pyrid_ox_like"/>
    <property type="match status" value="1"/>
</dbReference>
<proteinExistence type="predicted"/>
<gene>
    <name evidence="2" type="ORF">ULMA_27170</name>
</gene>
<evidence type="ECO:0000259" key="1">
    <source>
        <dbReference type="Pfam" id="PF16242"/>
    </source>
</evidence>
<keyword evidence="3" id="KW-1185">Reference proteome</keyword>
<name>A0A5J4IRR0_9FLAO</name>
<dbReference type="AlphaFoldDB" id="A0A5J4IRR0"/>
<dbReference type="SUPFAM" id="SSF50475">
    <property type="entry name" value="FMN-binding split barrel"/>
    <property type="match status" value="1"/>
</dbReference>
<dbReference type="InterPro" id="IPR038725">
    <property type="entry name" value="YdaG_split_barrel_FMN-bd"/>
</dbReference>
<comment type="caution">
    <text evidence="2">The sequence shown here is derived from an EMBL/GenBank/DDBJ whole genome shotgun (WGS) entry which is preliminary data.</text>
</comment>
<dbReference type="Proteomes" id="UP000326509">
    <property type="component" value="Unassembled WGS sequence"/>
</dbReference>
<organism evidence="2 3">
    <name type="scientific">Patiriisocius marinus</name>
    <dbReference type="NCBI Taxonomy" id="1397112"/>
    <lineage>
        <taxon>Bacteria</taxon>
        <taxon>Pseudomonadati</taxon>
        <taxon>Bacteroidota</taxon>
        <taxon>Flavobacteriia</taxon>
        <taxon>Flavobacteriales</taxon>
        <taxon>Flavobacteriaceae</taxon>
        <taxon>Patiriisocius</taxon>
    </lineage>
</organism>
<accession>A0A5J4IRR0</accession>
<dbReference type="OrthoDB" id="1432662at2"/>
<dbReference type="InterPro" id="IPR052917">
    <property type="entry name" value="Stress-Dev_Protein"/>
</dbReference>
<dbReference type="Gene3D" id="2.30.110.10">
    <property type="entry name" value="Electron Transport, Fmn-binding Protein, Chain A"/>
    <property type="match status" value="1"/>
</dbReference>
<evidence type="ECO:0000313" key="3">
    <source>
        <dbReference type="Proteomes" id="UP000326509"/>
    </source>
</evidence>
<dbReference type="InterPro" id="IPR012349">
    <property type="entry name" value="Split_barrel_FMN-bd"/>
</dbReference>
<dbReference type="EMBL" id="BKCG01000009">
    <property type="protein sequence ID" value="GER60609.1"/>
    <property type="molecule type" value="Genomic_DNA"/>
</dbReference>
<protein>
    <submittedName>
        <fullName evidence="2">General stress protein</fullName>
    </submittedName>
</protein>
<evidence type="ECO:0000313" key="2">
    <source>
        <dbReference type="EMBL" id="GER60609.1"/>
    </source>
</evidence>
<dbReference type="PANTHER" id="PTHR34818">
    <property type="entry name" value="PROTEIN BLI-3"/>
    <property type="match status" value="1"/>
</dbReference>
<dbReference type="RefSeq" id="WP_151675042.1">
    <property type="nucleotide sequence ID" value="NZ_BKCG01000009.1"/>
</dbReference>
<feature type="domain" description="General stress protein FMN-binding split barrel" evidence="1">
    <location>
        <begin position="10"/>
        <end position="157"/>
    </location>
</feature>
<sequence>MSQENLSNKEAIEKIKDIVNEIDFAMMVTNLGNAPLSAIPMSTKKVDDNGDIWFLSNKNSDHNKDITNDSRCQLLYSSGSDMKFLSLYGTATIVTNRTIIEELYSKADDIWFDGVNDPNITAIKVDPNNSVYWDSGSSKLVSLFKMAKGAITGEKQDIGRTGTLNT</sequence>
<dbReference type="PANTHER" id="PTHR34818:SF1">
    <property type="entry name" value="PROTEIN BLI-3"/>
    <property type="match status" value="1"/>
</dbReference>